<dbReference type="PANTHER" id="PTHR22993">
    <property type="entry name" value="FORMAMIDOPYRIMIDINE-DNA GLYCOSYLASE"/>
    <property type="match status" value="1"/>
</dbReference>
<evidence type="ECO:0000313" key="11">
    <source>
        <dbReference type="EMBL" id="WZN59432.1"/>
    </source>
</evidence>
<keyword evidence="9" id="KW-0326">Glycosidase</keyword>
<dbReference type="InterPro" id="IPR015886">
    <property type="entry name" value="H2TH_FPG"/>
</dbReference>
<keyword evidence="5" id="KW-0238">DNA-binding</keyword>
<dbReference type="GO" id="GO:0003684">
    <property type="term" value="F:damaged DNA binding"/>
    <property type="evidence" value="ECO:0007669"/>
    <property type="project" value="InterPro"/>
</dbReference>
<evidence type="ECO:0000256" key="9">
    <source>
        <dbReference type="ARBA" id="ARBA00023295"/>
    </source>
</evidence>
<dbReference type="GO" id="GO:0006284">
    <property type="term" value="P:base-excision repair"/>
    <property type="evidence" value="ECO:0007669"/>
    <property type="project" value="InterPro"/>
</dbReference>
<dbReference type="GO" id="GO:0003906">
    <property type="term" value="F:DNA-(apurinic or apyrimidinic site) endonuclease activity"/>
    <property type="evidence" value="ECO:0007669"/>
    <property type="project" value="InterPro"/>
</dbReference>
<gene>
    <name evidence="11" type="ORF">HKI87_01g09580</name>
</gene>
<evidence type="ECO:0000259" key="10">
    <source>
        <dbReference type="PROSITE" id="PS51068"/>
    </source>
</evidence>
<accession>A0AAX4P0Q0</accession>
<dbReference type="InterPro" id="IPR010979">
    <property type="entry name" value="Ribosomal_uS13-like_H2TH"/>
</dbReference>
<dbReference type="SMART" id="SM01232">
    <property type="entry name" value="H2TH"/>
    <property type="match status" value="1"/>
</dbReference>
<dbReference type="EMBL" id="CP151501">
    <property type="protein sequence ID" value="WZN59432.1"/>
    <property type="molecule type" value="Genomic_DNA"/>
</dbReference>
<evidence type="ECO:0000313" key="12">
    <source>
        <dbReference type="Proteomes" id="UP001472866"/>
    </source>
</evidence>
<dbReference type="SMART" id="SM00898">
    <property type="entry name" value="Fapy_DNA_glyco"/>
    <property type="match status" value="1"/>
</dbReference>
<protein>
    <submittedName>
        <fullName evidence="11">Formamidopyrimidine-DNA glycosylase</fullName>
    </submittedName>
</protein>
<dbReference type="GO" id="GO:0005634">
    <property type="term" value="C:nucleus"/>
    <property type="evidence" value="ECO:0007669"/>
    <property type="project" value="TreeGrafter"/>
</dbReference>
<dbReference type="InterPro" id="IPR035937">
    <property type="entry name" value="FPG_N"/>
</dbReference>
<keyword evidence="4" id="KW-0378">Hydrolase</keyword>
<reference evidence="11 12" key="1">
    <citation type="submission" date="2024-03" db="EMBL/GenBank/DDBJ databases">
        <title>Complete genome sequence of the green alga Chloropicon roscoffensis RCC1871.</title>
        <authorList>
            <person name="Lemieux C."/>
            <person name="Pombert J.-F."/>
            <person name="Otis C."/>
            <person name="Turmel M."/>
        </authorList>
    </citation>
    <scope>NUCLEOTIDE SEQUENCE [LARGE SCALE GENOMIC DNA]</scope>
    <source>
        <strain evidence="11 12">RCC1871</strain>
    </source>
</reference>
<evidence type="ECO:0000256" key="8">
    <source>
        <dbReference type="ARBA" id="ARBA00023268"/>
    </source>
</evidence>
<evidence type="ECO:0000256" key="5">
    <source>
        <dbReference type="ARBA" id="ARBA00023125"/>
    </source>
</evidence>
<evidence type="ECO:0000256" key="4">
    <source>
        <dbReference type="ARBA" id="ARBA00022801"/>
    </source>
</evidence>
<evidence type="ECO:0000256" key="6">
    <source>
        <dbReference type="ARBA" id="ARBA00023204"/>
    </source>
</evidence>
<dbReference type="Pfam" id="PF01149">
    <property type="entry name" value="Fapy_DNA_glyco"/>
    <property type="match status" value="1"/>
</dbReference>
<proteinExistence type="inferred from homology"/>
<evidence type="ECO:0000256" key="2">
    <source>
        <dbReference type="ARBA" id="ARBA00009409"/>
    </source>
</evidence>
<keyword evidence="7" id="KW-0456">Lyase</keyword>
<dbReference type="Pfam" id="PF06831">
    <property type="entry name" value="H2TH"/>
    <property type="match status" value="1"/>
</dbReference>
<dbReference type="InterPro" id="IPR012319">
    <property type="entry name" value="FPG_cat"/>
</dbReference>
<dbReference type="PANTHER" id="PTHR22993:SF9">
    <property type="entry name" value="FORMAMIDOPYRIMIDINE-DNA GLYCOSYLASE"/>
    <property type="match status" value="1"/>
</dbReference>
<dbReference type="Proteomes" id="UP001472866">
    <property type="component" value="Chromosome 01"/>
</dbReference>
<evidence type="ECO:0000256" key="7">
    <source>
        <dbReference type="ARBA" id="ARBA00023239"/>
    </source>
</evidence>
<feature type="domain" description="Formamidopyrimidine-DNA glycosylase catalytic" evidence="10">
    <location>
        <begin position="2"/>
        <end position="141"/>
    </location>
</feature>
<name>A0AAX4P0Q0_9CHLO</name>
<dbReference type="PROSITE" id="PS51068">
    <property type="entry name" value="FPG_CAT"/>
    <property type="match status" value="1"/>
</dbReference>
<sequence>MPELPEVDHARVLIQKNLVHKIVLSVDCALDDNKVIRGCDVKDVHKELKGLQVRYVKRKGKYLYMKLDNGLDNHSTTTTTTTKYVLVHFGMTGSFVVKGIKPASYKSFTVDEDTWPPRFCKVRISFTDGTQLAFLDARRFGRFVVSQEDPEATPPISELGPDALLDLPDEKQLREMLLRRKRAKVKAVLLDQGFVSGIGNWVGDEVLYQSALHPEQPCESLTEAQVSALHGAISSVLGVATEVEAESSKFPPRWLFHYRWTGKKRARIEGVGEVKFLTVGGRTTAFVPAVQRKTSVVKEVKVEEIKVEEGERKRKRRVKR</sequence>
<keyword evidence="12" id="KW-1185">Reference proteome</keyword>
<evidence type="ECO:0000256" key="3">
    <source>
        <dbReference type="ARBA" id="ARBA00022763"/>
    </source>
</evidence>
<organism evidence="11 12">
    <name type="scientific">Chloropicon roscoffensis</name>
    <dbReference type="NCBI Taxonomy" id="1461544"/>
    <lineage>
        <taxon>Eukaryota</taxon>
        <taxon>Viridiplantae</taxon>
        <taxon>Chlorophyta</taxon>
        <taxon>Chloropicophyceae</taxon>
        <taxon>Chloropicales</taxon>
        <taxon>Chloropicaceae</taxon>
        <taxon>Chloropicon</taxon>
    </lineage>
</organism>
<dbReference type="GO" id="GO:0008534">
    <property type="term" value="F:oxidized purine nucleobase lesion DNA N-glycosylase activity"/>
    <property type="evidence" value="ECO:0007669"/>
    <property type="project" value="UniProtKB-EC"/>
</dbReference>
<comment type="catalytic activity">
    <reaction evidence="1">
        <text>Hydrolysis of DNA containing ring-opened 7-methylguanine residues, releasing 2,6-diamino-4-hydroxy-5-(N-methyl)formamidopyrimidine.</text>
        <dbReference type="EC" id="3.2.2.23"/>
    </reaction>
</comment>
<evidence type="ECO:0000256" key="1">
    <source>
        <dbReference type="ARBA" id="ARBA00001668"/>
    </source>
</evidence>
<dbReference type="SUPFAM" id="SSF46946">
    <property type="entry name" value="S13-like H2TH domain"/>
    <property type="match status" value="1"/>
</dbReference>
<dbReference type="GO" id="GO:0016829">
    <property type="term" value="F:lyase activity"/>
    <property type="evidence" value="ECO:0007669"/>
    <property type="project" value="UniProtKB-KW"/>
</dbReference>
<dbReference type="SUPFAM" id="SSF81624">
    <property type="entry name" value="N-terminal domain of MutM-like DNA repair proteins"/>
    <property type="match status" value="1"/>
</dbReference>
<comment type="similarity">
    <text evidence="2">Belongs to the FPG family.</text>
</comment>
<dbReference type="FunFam" id="1.10.8.50:FF:000009">
    <property type="entry name" value="Formamidopyrimidine-DNA glycosylase"/>
    <property type="match status" value="1"/>
</dbReference>
<keyword evidence="3" id="KW-0227">DNA damage</keyword>
<dbReference type="AlphaFoldDB" id="A0AAX4P0Q0"/>
<dbReference type="Gene3D" id="3.20.190.10">
    <property type="entry name" value="MutM-like, N-terminal"/>
    <property type="match status" value="1"/>
</dbReference>
<keyword evidence="6" id="KW-0234">DNA repair</keyword>
<dbReference type="Gene3D" id="1.10.8.50">
    <property type="match status" value="1"/>
</dbReference>
<dbReference type="GO" id="GO:0008270">
    <property type="term" value="F:zinc ion binding"/>
    <property type="evidence" value="ECO:0007669"/>
    <property type="project" value="InterPro"/>
</dbReference>
<keyword evidence="8" id="KW-0511">Multifunctional enzyme</keyword>